<evidence type="ECO:0000256" key="4">
    <source>
        <dbReference type="ARBA" id="ARBA00022676"/>
    </source>
</evidence>
<accession>B1BYS6</accession>
<proteinExistence type="inferred from homology"/>
<comment type="cofactor">
    <cofactor evidence="2 10">
        <name>pyridoxal 5'-phosphate</name>
        <dbReference type="ChEBI" id="CHEBI:597326"/>
    </cofactor>
</comment>
<comment type="similarity">
    <text evidence="3 10">Belongs to the glycogen phosphorylase family.</text>
</comment>
<comment type="caution">
    <text evidence="11">The sequence shown here is derived from an EMBL/GenBank/DDBJ whole genome shotgun (WGS) entry which is preliminary data.</text>
</comment>
<dbReference type="InterPro" id="IPR011833">
    <property type="entry name" value="Glycg_phsphrylas"/>
</dbReference>
<dbReference type="Gene3D" id="3.40.50.2000">
    <property type="entry name" value="Glycogen Phosphorylase B"/>
    <property type="match status" value="2"/>
</dbReference>
<dbReference type="PANTHER" id="PTHR11468">
    <property type="entry name" value="GLYCOGEN PHOSPHORYLASE"/>
    <property type="match status" value="1"/>
</dbReference>
<dbReference type="PROSITE" id="PS00102">
    <property type="entry name" value="PHOSPHORYLASE"/>
    <property type="match status" value="1"/>
</dbReference>
<dbReference type="STRING" id="428126.CLOSPI_00080"/>
<feature type="modified residue" description="N6-(pyridoxal phosphate)lysine" evidence="9">
    <location>
        <position position="660"/>
    </location>
</feature>
<organism evidence="11 12">
    <name type="scientific">Thomasclavelia spiroformis DSM 1552</name>
    <dbReference type="NCBI Taxonomy" id="428126"/>
    <lineage>
        <taxon>Bacteria</taxon>
        <taxon>Bacillati</taxon>
        <taxon>Bacillota</taxon>
        <taxon>Erysipelotrichia</taxon>
        <taxon>Erysipelotrichales</taxon>
        <taxon>Coprobacillaceae</taxon>
        <taxon>Thomasclavelia</taxon>
    </lineage>
</organism>
<dbReference type="SUPFAM" id="SSF53756">
    <property type="entry name" value="UDP-Glycosyltransferase/glycogen phosphorylase"/>
    <property type="match status" value="1"/>
</dbReference>
<keyword evidence="6 9" id="KW-0663">Pyridoxal phosphate</keyword>
<dbReference type="Pfam" id="PF00343">
    <property type="entry name" value="Phosphorylase"/>
    <property type="match status" value="1"/>
</dbReference>
<dbReference type="GO" id="GO:0005980">
    <property type="term" value="P:glycogen catabolic process"/>
    <property type="evidence" value="ECO:0007669"/>
    <property type="project" value="TreeGrafter"/>
</dbReference>
<dbReference type="FunFam" id="3.40.50.2000:FF:000149">
    <property type="entry name" value="Glycogen phosphorylase, muscle form"/>
    <property type="match status" value="1"/>
</dbReference>
<dbReference type="CDD" id="cd04300">
    <property type="entry name" value="GT35_Glycogen_Phosphorylase"/>
    <property type="match status" value="1"/>
</dbReference>
<evidence type="ECO:0000256" key="8">
    <source>
        <dbReference type="ARBA" id="ARBA00025174"/>
    </source>
</evidence>
<dbReference type="PIRSF" id="PIRSF000460">
    <property type="entry name" value="Pprylas_GlgP"/>
    <property type="match status" value="1"/>
</dbReference>
<comment type="function">
    <text evidence="10">Allosteric enzyme that catalyzes the rate-limiting step in glycogen catabolism, the phosphorolytic cleavage of glycogen to produce glucose-1-phosphate, and plays a central role in maintaining cellular and organismal glucose homeostasis.</text>
</comment>
<keyword evidence="4 10" id="KW-0328">Glycosyltransferase</keyword>
<evidence type="ECO:0000256" key="1">
    <source>
        <dbReference type="ARBA" id="ARBA00001275"/>
    </source>
</evidence>
<reference evidence="11" key="2">
    <citation type="submission" date="2014-06" db="EMBL/GenBank/DDBJ databases">
        <title>Draft genome sequence of Clostridium spiroforme (DSM 1552).</title>
        <authorList>
            <person name="Sudarsanam P."/>
            <person name="Ley R."/>
            <person name="Guruge J."/>
            <person name="Turnbaugh P.J."/>
            <person name="Mahowald M."/>
            <person name="Liep D."/>
            <person name="Gordon J."/>
        </authorList>
    </citation>
    <scope>NUCLEOTIDE SEQUENCE</scope>
    <source>
        <strain evidence="11">DSM 1552</strain>
    </source>
</reference>
<comment type="catalytic activity">
    <reaction evidence="1 10">
        <text>[(1-&gt;4)-alpha-D-glucosyl](n) + phosphate = [(1-&gt;4)-alpha-D-glucosyl](n-1) + alpha-D-glucose 1-phosphate</text>
        <dbReference type="Rhea" id="RHEA:41732"/>
        <dbReference type="Rhea" id="RHEA-COMP:9584"/>
        <dbReference type="Rhea" id="RHEA-COMP:9586"/>
        <dbReference type="ChEBI" id="CHEBI:15444"/>
        <dbReference type="ChEBI" id="CHEBI:43474"/>
        <dbReference type="ChEBI" id="CHEBI:58601"/>
        <dbReference type="EC" id="2.4.1.1"/>
    </reaction>
</comment>
<dbReference type="EMBL" id="ABIK02000002">
    <property type="protein sequence ID" value="EDS76115.1"/>
    <property type="molecule type" value="Genomic_DNA"/>
</dbReference>
<sequence length="813" mass="94516">MNINQKVKKQIRGNKMFKTKEEFKYEFSKRIIETYGRTVEESHITEKFLVLELMVRDYASVNWATSKALIRNNNQKQMHYFSMEFLMGRLLVNNMMNLGIYDIAKEGLAEFGINIHDLEELESDAGLGNGGLGRLAACFMDSLASLAYPGHGHTIRYEFGLFKQKIENGYQIELPDQWMQTGFNWEVRKPKHRVPVKFFGKIVYNDATGKYEHIDTEEVYAVPYDVPIIGNDTTTTNTLRLWGAEASENIPANQDFRHYIQNVRDICQMLYPDDSTPAGKMLRLKQEYFFTCAGLSSIVKAHLRNYPNLDNFHEKNVIQLNDTHPVLAIPELMRILIDEKGYEWDDAWDITTQTFAYTNHTILAEALETWPIDVMQTLLPRIYQIIEEIHRRFIGYVKMVSNRDEELLNRVMILRDGLVYMARLAIVGSFSVNGVAKLHSDILVERELRDFAVLYPNKFNNKTNGVTHRRWLAYCNPQLASLITEYIGDEWIKHPEKLEDLMNYVDDVNLQERFLEVKKERKQVLADYILKHNGIKVDVDSIFDIQVKRLHAYKRQLLNILHVIDLYFRMKENPDYRIEPRTFIFGAKAASGYYFAKKVIKLINSVGDVVNNDPETNKYLKVIFLENYGVTLAEKIMPAADVSEQISTAGKEASGTGNMKFMMNGAITLGTLDGANVEISQLVGDENCVIFGLKDHEVKELQVNGSYHAWDVYNNNPRIRRVIDSLMDGTFIENREEFRVIFEELMNKNDEYFLLADYDSYCQAQMKVRDLYKNRHNWAKICLINIAKSGFFSSDRTIQEYVDDIWHLEKLKF</sequence>
<dbReference type="GO" id="GO:0005737">
    <property type="term" value="C:cytoplasm"/>
    <property type="evidence" value="ECO:0007669"/>
    <property type="project" value="TreeGrafter"/>
</dbReference>
<dbReference type="Proteomes" id="UP000004910">
    <property type="component" value="Unassembled WGS sequence"/>
</dbReference>
<evidence type="ECO:0000256" key="2">
    <source>
        <dbReference type="ARBA" id="ARBA00001933"/>
    </source>
</evidence>
<dbReference type="eggNOG" id="COG0058">
    <property type="taxonomic scope" value="Bacteria"/>
</dbReference>
<keyword evidence="12" id="KW-1185">Reference proteome</keyword>
<evidence type="ECO:0000256" key="9">
    <source>
        <dbReference type="PIRSR" id="PIRSR000460-1"/>
    </source>
</evidence>
<evidence type="ECO:0000256" key="5">
    <source>
        <dbReference type="ARBA" id="ARBA00022679"/>
    </source>
</evidence>
<keyword evidence="5 10" id="KW-0808">Transferase</keyword>
<reference evidence="11" key="1">
    <citation type="submission" date="2008-02" db="EMBL/GenBank/DDBJ databases">
        <authorList>
            <person name="Fulton L."/>
            <person name="Clifton S."/>
            <person name="Fulton B."/>
            <person name="Xu J."/>
            <person name="Minx P."/>
            <person name="Pepin K.H."/>
            <person name="Johnson M."/>
            <person name="Thiruvilangam P."/>
            <person name="Bhonagiri V."/>
            <person name="Nash W.E."/>
            <person name="Mardis E.R."/>
            <person name="Wilson R.K."/>
        </authorList>
    </citation>
    <scope>NUCLEOTIDE SEQUENCE [LARGE SCALE GENOMIC DNA]</scope>
    <source>
        <strain evidence="11">DSM 1552</strain>
    </source>
</reference>
<dbReference type="GO" id="GO:0008184">
    <property type="term" value="F:glycogen phosphorylase activity"/>
    <property type="evidence" value="ECO:0007669"/>
    <property type="project" value="InterPro"/>
</dbReference>
<protein>
    <recommendedName>
        <fullName evidence="10">Alpha-1,4 glucan phosphorylase</fullName>
        <ecNumber evidence="10">2.4.1.1</ecNumber>
    </recommendedName>
</protein>
<evidence type="ECO:0000256" key="10">
    <source>
        <dbReference type="RuleBase" id="RU000587"/>
    </source>
</evidence>
<dbReference type="NCBIfam" id="TIGR02093">
    <property type="entry name" value="P_ylase"/>
    <property type="match status" value="1"/>
</dbReference>
<evidence type="ECO:0000256" key="7">
    <source>
        <dbReference type="ARBA" id="ARBA00023277"/>
    </source>
</evidence>
<dbReference type="CAZy" id="GT35">
    <property type="family name" value="Glycosyltransferase Family 35"/>
</dbReference>
<keyword evidence="7 10" id="KW-0119">Carbohydrate metabolism</keyword>
<dbReference type="InterPro" id="IPR000811">
    <property type="entry name" value="Glyco_trans_35"/>
</dbReference>
<dbReference type="InterPro" id="IPR035090">
    <property type="entry name" value="Pyridoxal_P_attach_site"/>
</dbReference>
<evidence type="ECO:0000256" key="6">
    <source>
        <dbReference type="ARBA" id="ARBA00022898"/>
    </source>
</evidence>
<dbReference type="HOGENOM" id="CLU_010198_1_1_9"/>
<dbReference type="EC" id="2.4.1.1" evidence="10"/>
<evidence type="ECO:0000313" key="11">
    <source>
        <dbReference type="EMBL" id="EDS76115.1"/>
    </source>
</evidence>
<dbReference type="PANTHER" id="PTHR11468:SF3">
    <property type="entry name" value="GLYCOGEN PHOSPHORYLASE, LIVER FORM"/>
    <property type="match status" value="1"/>
</dbReference>
<name>B1BYS6_9FIRM</name>
<dbReference type="AlphaFoldDB" id="B1BYS6"/>
<gene>
    <name evidence="11" type="primary">glgP</name>
    <name evidence="11" type="ORF">CLOSPI_00080</name>
</gene>
<evidence type="ECO:0000256" key="3">
    <source>
        <dbReference type="ARBA" id="ARBA00006047"/>
    </source>
</evidence>
<comment type="function">
    <text evidence="8">Phosphorylase is an important allosteric enzyme in carbohydrate metabolism. Enzymes from different sources differ in their regulatory mechanisms and in their natural substrates. However, all known phosphorylases share catalytic and structural properties.</text>
</comment>
<dbReference type="GO" id="GO:0030170">
    <property type="term" value="F:pyridoxal phosphate binding"/>
    <property type="evidence" value="ECO:0007669"/>
    <property type="project" value="InterPro"/>
</dbReference>
<evidence type="ECO:0000313" key="12">
    <source>
        <dbReference type="Proteomes" id="UP000004910"/>
    </source>
</evidence>